<dbReference type="SMART" id="SM00360">
    <property type="entry name" value="RRM"/>
    <property type="match status" value="1"/>
</dbReference>
<feature type="compositionally biased region" description="Basic and acidic residues" evidence="2">
    <location>
        <begin position="581"/>
        <end position="592"/>
    </location>
</feature>
<evidence type="ECO:0000256" key="2">
    <source>
        <dbReference type="SAM" id="MobiDB-lite"/>
    </source>
</evidence>
<feature type="region of interest" description="Disordered" evidence="2">
    <location>
        <begin position="525"/>
        <end position="554"/>
    </location>
</feature>
<feature type="region of interest" description="Disordered" evidence="2">
    <location>
        <begin position="339"/>
        <end position="359"/>
    </location>
</feature>
<dbReference type="Gene3D" id="3.30.70.330">
    <property type="match status" value="1"/>
</dbReference>
<evidence type="ECO:0000256" key="1">
    <source>
        <dbReference type="PROSITE-ProRule" id="PRU00176"/>
    </source>
</evidence>
<feature type="region of interest" description="Disordered" evidence="2">
    <location>
        <begin position="1"/>
        <end position="141"/>
    </location>
</feature>
<gene>
    <name evidence="4" type="ORF">Cboi02_000509200</name>
</gene>
<dbReference type="EMBL" id="BSXN01002303">
    <property type="protein sequence ID" value="GME76208.1"/>
    <property type="molecule type" value="Genomic_DNA"/>
</dbReference>
<feature type="compositionally biased region" description="Low complexity" evidence="2">
    <location>
        <begin position="281"/>
        <end position="296"/>
    </location>
</feature>
<evidence type="ECO:0000259" key="3">
    <source>
        <dbReference type="PROSITE" id="PS50102"/>
    </source>
</evidence>
<feature type="region of interest" description="Disordered" evidence="2">
    <location>
        <begin position="397"/>
        <end position="474"/>
    </location>
</feature>
<evidence type="ECO:0000313" key="5">
    <source>
        <dbReference type="Proteomes" id="UP001165120"/>
    </source>
</evidence>
<feature type="region of interest" description="Disordered" evidence="2">
    <location>
        <begin position="573"/>
        <end position="666"/>
    </location>
</feature>
<dbReference type="SUPFAM" id="SSF54928">
    <property type="entry name" value="RNA-binding domain, RBD"/>
    <property type="match status" value="1"/>
</dbReference>
<feature type="compositionally biased region" description="Low complexity" evidence="2">
    <location>
        <begin position="457"/>
        <end position="472"/>
    </location>
</feature>
<dbReference type="Pfam" id="PF00076">
    <property type="entry name" value="RRM_1"/>
    <property type="match status" value="1"/>
</dbReference>
<proteinExistence type="predicted"/>
<comment type="caution">
    <text evidence="4">The sequence shown here is derived from an EMBL/GenBank/DDBJ whole genome shotgun (WGS) entry which is preliminary data.</text>
</comment>
<feature type="domain" description="RRM" evidence="3">
    <location>
        <begin position="147"/>
        <end position="230"/>
    </location>
</feature>
<organism evidence="4 5">
    <name type="scientific">Candida boidinii</name>
    <name type="common">Yeast</name>
    <dbReference type="NCBI Taxonomy" id="5477"/>
    <lineage>
        <taxon>Eukaryota</taxon>
        <taxon>Fungi</taxon>
        <taxon>Dikarya</taxon>
        <taxon>Ascomycota</taxon>
        <taxon>Saccharomycotina</taxon>
        <taxon>Pichiomycetes</taxon>
        <taxon>Pichiales</taxon>
        <taxon>Pichiaceae</taxon>
        <taxon>Ogataea</taxon>
        <taxon>Ogataea/Candida clade</taxon>
    </lineage>
</organism>
<feature type="compositionally biased region" description="Basic and acidic residues" evidence="2">
    <location>
        <begin position="51"/>
        <end position="66"/>
    </location>
</feature>
<feature type="compositionally biased region" description="Low complexity" evidence="2">
    <location>
        <begin position="644"/>
        <end position="653"/>
    </location>
</feature>
<dbReference type="CDD" id="cd00590">
    <property type="entry name" value="RRM_SF"/>
    <property type="match status" value="1"/>
</dbReference>
<feature type="compositionally biased region" description="Basic and acidic residues" evidence="2">
    <location>
        <begin position="435"/>
        <end position="445"/>
    </location>
</feature>
<evidence type="ECO:0000313" key="4">
    <source>
        <dbReference type="EMBL" id="GME76208.1"/>
    </source>
</evidence>
<dbReference type="InterPro" id="IPR035979">
    <property type="entry name" value="RBD_domain_sf"/>
</dbReference>
<keyword evidence="5" id="KW-1185">Reference proteome</keyword>
<dbReference type="PROSITE" id="PS50102">
    <property type="entry name" value="RRM"/>
    <property type="match status" value="1"/>
</dbReference>
<feature type="compositionally biased region" description="Basic and acidic residues" evidence="2">
    <location>
        <begin position="7"/>
        <end position="31"/>
    </location>
</feature>
<reference evidence="4" key="1">
    <citation type="submission" date="2023-04" db="EMBL/GenBank/DDBJ databases">
        <title>Candida boidinii NBRC 10035.</title>
        <authorList>
            <person name="Ichikawa N."/>
            <person name="Sato H."/>
            <person name="Tonouchi N."/>
        </authorList>
    </citation>
    <scope>NUCLEOTIDE SEQUENCE</scope>
    <source>
        <strain evidence="4">NBRC 10035</strain>
    </source>
</reference>
<feature type="compositionally biased region" description="Acidic residues" evidence="2">
    <location>
        <begin position="598"/>
        <end position="615"/>
    </location>
</feature>
<feature type="compositionally biased region" description="Basic and acidic residues" evidence="2">
    <location>
        <begin position="634"/>
        <end position="643"/>
    </location>
</feature>
<dbReference type="InterPro" id="IPR000504">
    <property type="entry name" value="RRM_dom"/>
</dbReference>
<dbReference type="Proteomes" id="UP001165120">
    <property type="component" value="Unassembled WGS sequence"/>
</dbReference>
<dbReference type="AlphaFoldDB" id="A0A9W6WIV8"/>
<dbReference type="GO" id="GO:0003723">
    <property type="term" value="F:RNA binding"/>
    <property type="evidence" value="ECO:0007669"/>
    <property type="project" value="UniProtKB-UniRule"/>
</dbReference>
<feature type="compositionally biased region" description="Low complexity" evidence="2">
    <location>
        <begin position="32"/>
        <end position="47"/>
    </location>
</feature>
<sequence>MTRRNGRRNDRRSEGHPRRSSKRRDGSHDPNRSSNNNNQINSENNYNIDDEFVREKDPNEYNYRYDDDSDNEIDPRNNNNTEFKDIEDDNRNNDETTIPFTKTEMGKEQIHSNNKTRERRSRSGRRKRAGSGSVLDPSERSQETPIATIYVRNFKMGTTVAQLSETFTKYGELSHIILLPPPPAGTQCYAYVAFKRVRYMEYALAEGTSGYISPSYTIDGRPLIVEKAKSVPRSVRHSAGVKVLWENYIKREREMSKDNKRNKSRRRNGDLSIRNSRNTGNDNDSINENNNNNNDNNHIDNDNNDTIKEFGERELVNSKEDFVGSRKRKRSLIEFDDEEEHDKYADNNDNNGIKESQEDQINIDPFTFYYSEKVQSSRTLLRSLSNGKNTKTCNILNQLESHSHNNHNTKKNSRSKNSRKRNSSLHLQTDYYNSDDDHFSDKKSQLETSRSKSIPYTPHTPHTPNTPHTPHNSYRTAERLKCICGRSYFDDSDTDGSDTDSLIRSFKRFKQRRITARQEKELRKLNSILPKNSEDLESLGPPLGPPSYPPPDDDEYEVISDGEETKINEKNNIPVSAVSEIQHETPKIEPRPSNENAINEDDSDYIDLYNEDEDDHQYNATNNSNNKEIKKNKKLIEIKEKSNLLKSNDFSSDNDSDIPLRELHTN</sequence>
<keyword evidence="1" id="KW-0694">RNA-binding</keyword>
<protein>
    <submittedName>
        <fullName evidence="4">Unnamed protein product</fullName>
    </submittedName>
</protein>
<name>A0A9W6WIV8_CANBO</name>
<feature type="compositionally biased region" description="Basic residues" evidence="2">
    <location>
        <begin position="404"/>
        <end position="423"/>
    </location>
</feature>
<dbReference type="InterPro" id="IPR012677">
    <property type="entry name" value="Nucleotide-bd_a/b_plait_sf"/>
</dbReference>
<accession>A0A9W6WIV8</accession>
<feature type="compositionally biased region" description="Basic residues" evidence="2">
    <location>
        <begin position="117"/>
        <end position="129"/>
    </location>
</feature>
<feature type="region of interest" description="Disordered" evidence="2">
    <location>
        <begin position="255"/>
        <end position="305"/>
    </location>
</feature>